<dbReference type="AlphaFoldDB" id="A0A916JM07"/>
<evidence type="ECO:0008006" key="4">
    <source>
        <dbReference type="Google" id="ProtNLM"/>
    </source>
</evidence>
<feature type="transmembrane region" description="Helical" evidence="1">
    <location>
        <begin position="168"/>
        <end position="187"/>
    </location>
</feature>
<evidence type="ECO:0000313" key="2">
    <source>
        <dbReference type="EMBL" id="CAG5080210.1"/>
    </source>
</evidence>
<dbReference type="InterPro" id="IPR025495">
    <property type="entry name" value="DUF4386"/>
</dbReference>
<accession>A0A916JM07</accession>
<sequence length="235" mass="26556">MKAPQSKRKMAMLTGGSILMMALAAGVIMPLIFKPIFDAELDKVDQVLSVIKPYFLIGIIGWVVILITDLMVSWGLYKFYKSRENRKAEVMGGMRFLYSAGLALGIMQLIRAHLVLGEDNFDAMQVYELVISFQSIWQFSLIIFGVHLLMLSPLVCEKKTFKQWISGVLFVAGIGYILSNMADLFITNYDELYREKVELAFILPMVLGEVLLAFWLLIKGGKEREITGQKQLVVS</sequence>
<keyword evidence="1" id="KW-1133">Transmembrane helix</keyword>
<protein>
    <recommendedName>
        <fullName evidence="4">DUF4386 domain-containing protein</fullName>
    </recommendedName>
</protein>
<keyword evidence="1" id="KW-0472">Membrane</keyword>
<name>A0A916JM07_9FLAO</name>
<gene>
    <name evidence="2" type="ORF">CRYO30217_01220</name>
</gene>
<evidence type="ECO:0000313" key="3">
    <source>
        <dbReference type="Proteomes" id="UP000683507"/>
    </source>
</evidence>
<dbReference type="Proteomes" id="UP000683507">
    <property type="component" value="Chromosome"/>
</dbReference>
<feature type="transmembrane region" description="Helical" evidence="1">
    <location>
        <begin position="136"/>
        <end position="156"/>
    </location>
</feature>
<feature type="transmembrane region" description="Helical" evidence="1">
    <location>
        <begin position="53"/>
        <end position="76"/>
    </location>
</feature>
<feature type="transmembrane region" description="Helical" evidence="1">
    <location>
        <begin position="199"/>
        <end position="218"/>
    </location>
</feature>
<feature type="transmembrane region" description="Helical" evidence="1">
    <location>
        <begin position="96"/>
        <end position="116"/>
    </location>
</feature>
<evidence type="ECO:0000256" key="1">
    <source>
        <dbReference type="SAM" id="Phobius"/>
    </source>
</evidence>
<dbReference type="Pfam" id="PF14329">
    <property type="entry name" value="DUF4386"/>
    <property type="match status" value="1"/>
</dbReference>
<proteinExistence type="predicted"/>
<organism evidence="2 3">
    <name type="scientific">Parvicella tangerina</name>
    <dbReference type="NCBI Taxonomy" id="2829795"/>
    <lineage>
        <taxon>Bacteria</taxon>
        <taxon>Pseudomonadati</taxon>
        <taxon>Bacteroidota</taxon>
        <taxon>Flavobacteriia</taxon>
        <taxon>Flavobacteriales</taxon>
        <taxon>Parvicellaceae</taxon>
        <taxon>Parvicella</taxon>
    </lineage>
</organism>
<feature type="transmembrane region" description="Helical" evidence="1">
    <location>
        <begin position="12"/>
        <end position="33"/>
    </location>
</feature>
<keyword evidence="1" id="KW-0812">Transmembrane</keyword>
<dbReference type="KEGG" id="ptan:CRYO30217_01220"/>
<reference evidence="2" key="1">
    <citation type="submission" date="2021-04" db="EMBL/GenBank/DDBJ databases">
        <authorList>
            <person name="Rodrigo-Torres L."/>
            <person name="Arahal R. D."/>
            <person name="Lucena T."/>
        </authorList>
    </citation>
    <scope>NUCLEOTIDE SEQUENCE</scope>
    <source>
        <strain evidence="2">AS29M-1</strain>
    </source>
</reference>
<keyword evidence="3" id="KW-1185">Reference proteome</keyword>
<dbReference type="RefSeq" id="WP_258541431.1">
    <property type="nucleotide sequence ID" value="NZ_OU015584.1"/>
</dbReference>
<dbReference type="EMBL" id="OU015584">
    <property type="protein sequence ID" value="CAG5080210.1"/>
    <property type="molecule type" value="Genomic_DNA"/>
</dbReference>